<evidence type="ECO:0000256" key="6">
    <source>
        <dbReference type="PROSITE-ProRule" id="PRU00201"/>
    </source>
</evidence>
<dbReference type="PROSITE" id="PS01264">
    <property type="entry name" value="TBOX_2"/>
    <property type="match status" value="1"/>
</dbReference>
<comment type="subcellular location">
    <subcellularLocation>
        <location evidence="1 6">Nucleus</location>
    </subcellularLocation>
</comment>
<dbReference type="InterPro" id="IPR018186">
    <property type="entry name" value="TF_T-box_CS"/>
</dbReference>
<dbReference type="SMART" id="SM00425">
    <property type="entry name" value="TBOX"/>
    <property type="match status" value="1"/>
</dbReference>
<feature type="compositionally biased region" description="Low complexity" evidence="7">
    <location>
        <begin position="728"/>
        <end position="739"/>
    </location>
</feature>
<sequence length="831" mass="89694">MRYDVQELLYQSAEDPFIRFANGMAYHPFLQLSRPTDFSVSSLLTAGNQSTSSGGDTSDATLTAASSPEHQLHQSTPVANHQQLVQQLNCPGGQSSPISGQQASHLSPRKKNSSNESGCSGGKTTSSNINTDSDTNSANNNSNLPTAPVAAAHPVASAIAAHSLPHPSSHTQHPTHPHHSPVPGHPALGPHLPQQSPYFPAAALAALAGSPAGPHSGLYPGTLRFPSHHPHAHHALGTPYTTAEDVVLASAVAHQLHPAMRPLRALQPEDDGVVDDPKVTLEGKELWEKFHKLGTEMVITKSGRQMFPQMKFRVSGLDAKAKYILLLDIVAADDYRYKFHNSRWMIAGKADPEMPKRMYIHPDSPTTGEQWMQKVVSFHKLKLTNNISDKHGFTILNSMHKYQPRFHLVRANDILKLPYSTFRTYVFKETEFIAVTAYQNEKITQLKIDNNPFAKGFRDTGAGKREKKQALMSNRGSDSDKLNPTHVSSTRAPLHLGHTGRPPHHLHPHAVLHDNQQDEEDKLLDVVGPPQSPLLPLSHSLQQMHAHQHSTLAAWFNHLASAGDHNTEDALRRRLQSDEVERDGSDSSCSESIGGSTGGAFRPTSSGSPKEGTTGLNSAASYPAPNISVGPPIHPSPHLLPYLYPHALYPPPHLGLLHNPATAMNPTGLNPGLLFNAQLALAAQHPALFGHYSGHAPASPLQNLKGHRFSPYSLPGSLGSAFDAVTPGSNSNRTGTNSSDCPNTSGTVNAENGPRSLSSSPRPRASSHSPPTRPISMSPTTPPSLLKRTNSPTELKSIENMVNGLEVQHNGSSIGSVDELQRKSPGMHMDQ</sequence>
<feature type="compositionally biased region" description="Polar residues" evidence="7">
    <location>
        <begin position="740"/>
        <end position="750"/>
    </location>
</feature>
<feature type="region of interest" description="Disordered" evidence="7">
    <location>
        <begin position="808"/>
        <end position="831"/>
    </location>
</feature>
<dbReference type="InterPro" id="IPR021101">
    <property type="entry name" value="Optomoror-blind_N"/>
</dbReference>
<feature type="region of interest" description="Disordered" evidence="7">
    <location>
        <begin position="46"/>
        <end position="147"/>
    </location>
</feature>
<dbReference type="GO" id="GO:0001708">
    <property type="term" value="P:cell fate specification"/>
    <property type="evidence" value="ECO:0007669"/>
    <property type="project" value="TreeGrafter"/>
</dbReference>
<comment type="caution">
    <text evidence="6">Lacks conserved residue(s) required for the propagation of feature annotation.</text>
</comment>
<dbReference type="InterPro" id="IPR008967">
    <property type="entry name" value="p53-like_TF_DNA-bd_sf"/>
</dbReference>
<evidence type="ECO:0000256" key="1">
    <source>
        <dbReference type="ARBA" id="ARBA00004123"/>
    </source>
</evidence>
<dbReference type="FunFam" id="2.60.40.820:FF:000003">
    <property type="entry name" value="T-box transcription factor TBX3"/>
    <property type="match status" value="1"/>
</dbReference>
<keyword evidence="10" id="KW-1185">Reference proteome</keyword>
<dbReference type="Pfam" id="PF11078">
    <property type="entry name" value="Optomotor-blind"/>
    <property type="match status" value="1"/>
</dbReference>
<dbReference type="GO" id="GO:0005634">
    <property type="term" value="C:nucleus"/>
    <property type="evidence" value="ECO:0007669"/>
    <property type="project" value="UniProtKB-SubCell"/>
</dbReference>
<reference evidence="9" key="1">
    <citation type="submission" date="2020-05" db="UniProtKB">
        <authorList>
            <consortium name="EnsemblMetazoa"/>
        </authorList>
    </citation>
    <scope>IDENTIFICATION</scope>
    <source>
        <strain evidence="9">Yale</strain>
    </source>
</reference>
<keyword evidence="5 6" id="KW-0539">Nucleus</keyword>
<feature type="compositionally biased region" description="Low complexity" evidence="7">
    <location>
        <begin position="124"/>
        <end position="147"/>
    </location>
</feature>
<evidence type="ECO:0000259" key="8">
    <source>
        <dbReference type="PROSITE" id="PS50252"/>
    </source>
</evidence>
<name>A0A1B0FJD9_GLOMM</name>
<evidence type="ECO:0000313" key="10">
    <source>
        <dbReference type="Proteomes" id="UP000092444"/>
    </source>
</evidence>
<feature type="region of interest" description="Disordered" evidence="7">
    <location>
        <begin position="164"/>
        <end position="196"/>
    </location>
</feature>
<dbReference type="SUPFAM" id="SSF49417">
    <property type="entry name" value="p53-like transcription factors"/>
    <property type="match status" value="1"/>
</dbReference>
<feature type="compositionally biased region" description="Low complexity" evidence="7">
    <location>
        <begin position="50"/>
        <end position="59"/>
    </location>
</feature>
<feature type="compositionally biased region" description="Polar residues" evidence="7">
    <location>
        <begin position="60"/>
        <end position="105"/>
    </location>
</feature>
<evidence type="ECO:0000256" key="7">
    <source>
        <dbReference type="SAM" id="MobiDB-lite"/>
    </source>
</evidence>
<feature type="region of interest" description="Disordered" evidence="7">
    <location>
        <begin position="723"/>
        <end position="793"/>
    </location>
</feature>
<dbReference type="InterPro" id="IPR046360">
    <property type="entry name" value="T-box_DNA-bd"/>
</dbReference>
<dbReference type="InterPro" id="IPR036960">
    <property type="entry name" value="T-box_sf"/>
</dbReference>
<evidence type="ECO:0000256" key="4">
    <source>
        <dbReference type="ARBA" id="ARBA00023163"/>
    </source>
</evidence>
<dbReference type="EMBL" id="CCAG010009908">
    <property type="status" value="NOT_ANNOTATED_CDS"/>
    <property type="molecule type" value="Genomic_DNA"/>
</dbReference>
<protein>
    <recommendedName>
        <fullName evidence="8">T-box domain-containing protein</fullName>
    </recommendedName>
</protein>
<dbReference type="PANTHER" id="PTHR11267">
    <property type="entry name" value="T-BOX PROTEIN-RELATED"/>
    <property type="match status" value="1"/>
</dbReference>
<dbReference type="GO" id="GO:0000978">
    <property type="term" value="F:RNA polymerase II cis-regulatory region sequence-specific DNA binding"/>
    <property type="evidence" value="ECO:0007669"/>
    <property type="project" value="InterPro"/>
</dbReference>
<dbReference type="PROSITE" id="PS50252">
    <property type="entry name" value="TBOX_3"/>
    <property type="match status" value="1"/>
</dbReference>
<dbReference type="GO" id="GO:0000785">
    <property type="term" value="C:chromatin"/>
    <property type="evidence" value="ECO:0007669"/>
    <property type="project" value="TreeGrafter"/>
</dbReference>
<dbReference type="Pfam" id="PF00907">
    <property type="entry name" value="T-box"/>
    <property type="match status" value="1"/>
</dbReference>
<keyword evidence="4" id="KW-0804">Transcription</keyword>
<feature type="region of interest" description="Disordered" evidence="7">
    <location>
        <begin position="577"/>
        <end position="619"/>
    </location>
</feature>
<dbReference type="CDD" id="cd20188">
    <property type="entry name" value="T-box_TBX2_3-like"/>
    <property type="match status" value="1"/>
</dbReference>
<dbReference type="STRING" id="37546.A0A1B0FJD9"/>
<keyword evidence="2" id="KW-0805">Transcription regulation</keyword>
<accession>A0A1B0FJD9</accession>
<dbReference type="VEuPathDB" id="VectorBase:GMOY003973"/>
<evidence type="ECO:0000313" key="9">
    <source>
        <dbReference type="EnsemblMetazoa" id="GMOY003973-PA"/>
    </source>
</evidence>
<dbReference type="AlphaFoldDB" id="A0A1B0FJD9"/>
<proteinExistence type="predicted"/>
<evidence type="ECO:0000256" key="2">
    <source>
        <dbReference type="ARBA" id="ARBA00023015"/>
    </source>
</evidence>
<dbReference type="PhylomeDB" id="A0A1B0FJD9"/>
<feature type="compositionally biased region" description="Low complexity" evidence="7">
    <location>
        <begin position="754"/>
        <end position="770"/>
    </location>
</feature>
<dbReference type="EnsemblMetazoa" id="GMOY003973-RA">
    <property type="protein sequence ID" value="GMOY003973-PA"/>
    <property type="gene ID" value="GMOY003973"/>
</dbReference>
<dbReference type="Proteomes" id="UP000092444">
    <property type="component" value="Unassembled WGS sequence"/>
</dbReference>
<dbReference type="Gene3D" id="2.60.40.820">
    <property type="entry name" value="Transcription factor, T-box"/>
    <property type="match status" value="1"/>
</dbReference>
<keyword evidence="3 6" id="KW-0238">DNA-binding</keyword>
<evidence type="ECO:0000256" key="3">
    <source>
        <dbReference type="ARBA" id="ARBA00023125"/>
    </source>
</evidence>
<feature type="domain" description="T-box" evidence="8">
    <location>
        <begin position="281"/>
        <end position="459"/>
    </location>
</feature>
<dbReference type="GO" id="GO:0045893">
    <property type="term" value="P:positive regulation of DNA-templated transcription"/>
    <property type="evidence" value="ECO:0007669"/>
    <property type="project" value="InterPro"/>
</dbReference>
<dbReference type="PROSITE" id="PS01283">
    <property type="entry name" value="TBOX_1"/>
    <property type="match status" value="1"/>
</dbReference>
<evidence type="ECO:0000256" key="5">
    <source>
        <dbReference type="ARBA" id="ARBA00023242"/>
    </source>
</evidence>
<dbReference type="PANTHER" id="PTHR11267:SF181">
    <property type="entry name" value="OPTOMOTOR-BLIND PROTEIN"/>
    <property type="match status" value="1"/>
</dbReference>
<dbReference type="InterPro" id="IPR001699">
    <property type="entry name" value="TF_T-box"/>
</dbReference>
<dbReference type="PRINTS" id="PR00937">
    <property type="entry name" value="TBOX"/>
</dbReference>
<organism evidence="9 10">
    <name type="scientific">Glossina morsitans morsitans</name>
    <name type="common">Savannah tsetse fly</name>
    <dbReference type="NCBI Taxonomy" id="37546"/>
    <lineage>
        <taxon>Eukaryota</taxon>
        <taxon>Metazoa</taxon>
        <taxon>Ecdysozoa</taxon>
        <taxon>Arthropoda</taxon>
        <taxon>Hexapoda</taxon>
        <taxon>Insecta</taxon>
        <taxon>Pterygota</taxon>
        <taxon>Neoptera</taxon>
        <taxon>Endopterygota</taxon>
        <taxon>Diptera</taxon>
        <taxon>Brachycera</taxon>
        <taxon>Muscomorpha</taxon>
        <taxon>Hippoboscoidea</taxon>
        <taxon>Glossinidae</taxon>
        <taxon>Glossina</taxon>
    </lineage>
</organism>
<dbReference type="GO" id="GO:0000981">
    <property type="term" value="F:DNA-binding transcription factor activity, RNA polymerase II-specific"/>
    <property type="evidence" value="ECO:0007669"/>
    <property type="project" value="TreeGrafter"/>
</dbReference>
<feature type="region of interest" description="Disordered" evidence="7">
    <location>
        <begin position="456"/>
        <end position="509"/>
    </location>
</feature>